<dbReference type="InterPro" id="IPR019557">
    <property type="entry name" value="AminoTfrase-like_pln_mobile"/>
</dbReference>
<proteinExistence type="predicted"/>
<dbReference type="PANTHER" id="PTHR36607:SF20">
    <property type="entry name" value="AMINOTRANSFERASE-LIKE PLANT MOBILE DOMAIN-CONTAINING PROTEIN"/>
    <property type="match status" value="1"/>
</dbReference>
<protein>
    <recommendedName>
        <fullName evidence="1">Aminotransferase-like plant mobile domain-containing protein</fullName>
    </recommendedName>
</protein>
<dbReference type="PANTHER" id="PTHR36607">
    <property type="entry name" value="1,2-DIHYDROXY-3-KETO-5-METHYLTHIOPENTENE DIOXYGENASE 4"/>
    <property type="match status" value="1"/>
</dbReference>
<gene>
    <name evidence="2" type="ORF">KY290_033531</name>
</gene>
<dbReference type="EMBL" id="JAIVGD010000026">
    <property type="protein sequence ID" value="KAH0740488.1"/>
    <property type="molecule type" value="Genomic_DNA"/>
</dbReference>
<dbReference type="Pfam" id="PF10536">
    <property type="entry name" value="PMD"/>
    <property type="match status" value="1"/>
</dbReference>
<keyword evidence="3" id="KW-1185">Reference proteome</keyword>
<organism evidence="2 3">
    <name type="scientific">Solanum tuberosum</name>
    <name type="common">Potato</name>
    <dbReference type="NCBI Taxonomy" id="4113"/>
    <lineage>
        <taxon>Eukaryota</taxon>
        <taxon>Viridiplantae</taxon>
        <taxon>Streptophyta</taxon>
        <taxon>Embryophyta</taxon>
        <taxon>Tracheophyta</taxon>
        <taxon>Spermatophyta</taxon>
        <taxon>Magnoliopsida</taxon>
        <taxon>eudicotyledons</taxon>
        <taxon>Gunneridae</taxon>
        <taxon>Pentapetalae</taxon>
        <taxon>asterids</taxon>
        <taxon>lamiids</taxon>
        <taxon>Solanales</taxon>
        <taxon>Solanaceae</taxon>
        <taxon>Solanoideae</taxon>
        <taxon>Solaneae</taxon>
        <taxon>Solanum</taxon>
    </lineage>
</organism>
<evidence type="ECO:0000259" key="1">
    <source>
        <dbReference type="Pfam" id="PF10536"/>
    </source>
</evidence>
<feature type="domain" description="Aminotransferase-like plant mobile" evidence="1">
    <location>
        <begin position="4"/>
        <end position="213"/>
    </location>
</feature>
<evidence type="ECO:0000313" key="3">
    <source>
        <dbReference type="Proteomes" id="UP000826656"/>
    </source>
</evidence>
<name>A0ABQ7U147_SOLTU</name>
<dbReference type="Proteomes" id="UP000826656">
    <property type="component" value="Unassembled WGS sequence"/>
</dbReference>
<sequence>MFTYDHNENVLQAFCENRCPSTNTVSTFVGELSFSLWDLRTIGGLRVHAFYRLTKGVINEVSIREWTKFWFMGPRKYVEPSLRMSKNHTKPRMNHDPSGNMDMSFLPRTEEENAPFVELGIEESFRDDTYLSTFLAHWLCKFVLPNKKTDYICVSVFKVAGLMTHGEIFSLAVPVLANIYRGLGDISTFSNMGACDILLPIHYVYGWICEYFETYYRVTRP</sequence>
<comment type="caution">
    <text evidence="2">The sequence shown here is derived from an EMBL/GenBank/DDBJ whole genome shotgun (WGS) entry which is preliminary data.</text>
</comment>
<accession>A0ABQ7U147</accession>
<reference evidence="2 3" key="1">
    <citation type="journal article" date="2021" name="bioRxiv">
        <title>Chromosome-scale and haplotype-resolved genome assembly of a tetraploid potato cultivar.</title>
        <authorList>
            <person name="Sun H."/>
            <person name="Jiao W.-B."/>
            <person name="Krause K."/>
            <person name="Campoy J.A."/>
            <person name="Goel M."/>
            <person name="Folz-Donahue K."/>
            <person name="Kukat C."/>
            <person name="Huettel B."/>
            <person name="Schneeberger K."/>
        </authorList>
    </citation>
    <scope>NUCLEOTIDE SEQUENCE [LARGE SCALE GENOMIC DNA]</scope>
    <source>
        <strain evidence="2">SolTubOtavaFocal</strain>
        <tissue evidence="2">Leaves</tissue>
    </source>
</reference>
<evidence type="ECO:0000313" key="2">
    <source>
        <dbReference type="EMBL" id="KAH0740488.1"/>
    </source>
</evidence>